<evidence type="ECO:0000313" key="2">
    <source>
        <dbReference type="EMBL" id="EKV27674.1"/>
    </source>
</evidence>
<keyword evidence="3" id="KW-1185">Reference proteome</keyword>
<dbReference type="PANTHER" id="PTHR11735:SF11">
    <property type="entry name" value="TRNA THREONYLCARBAMOYLADENOSINE BIOSYNTHESIS PROTEIN TSAB"/>
    <property type="match status" value="1"/>
</dbReference>
<dbReference type="Gene3D" id="3.30.420.40">
    <property type="match status" value="2"/>
</dbReference>
<name>K9GSH7_9PROT</name>
<dbReference type="OrthoDB" id="9809995at2"/>
<dbReference type="GO" id="GO:0002949">
    <property type="term" value="P:tRNA threonylcarbamoyladenosine modification"/>
    <property type="evidence" value="ECO:0007669"/>
    <property type="project" value="InterPro"/>
</dbReference>
<dbReference type="Pfam" id="PF00814">
    <property type="entry name" value="TsaD"/>
    <property type="match status" value="1"/>
</dbReference>
<dbReference type="PATRIC" id="fig|1238182.3.peg.3483"/>
<dbReference type="SUPFAM" id="SSF53067">
    <property type="entry name" value="Actin-like ATPase domain"/>
    <property type="match status" value="1"/>
</dbReference>
<dbReference type="Proteomes" id="UP000009881">
    <property type="component" value="Unassembled WGS sequence"/>
</dbReference>
<dbReference type="NCBIfam" id="TIGR03725">
    <property type="entry name" value="T6A_YeaZ"/>
    <property type="match status" value="1"/>
</dbReference>
<dbReference type="PANTHER" id="PTHR11735">
    <property type="entry name" value="TRNA N6-ADENOSINE THREONYLCARBAMOYLTRANSFERASE"/>
    <property type="match status" value="1"/>
</dbReference>
<dbReference type="InterPro" id="IPR000905">
    <property type="entry name" value="Gcp-like_dom"/>
</dbReference>
<dbReference type="GO" id="GO:0005829">
    <property type="term" value="C:cytosol"/>
    <property type="evidence" value="ECO:0007669"/>
    <property type="project" value="TreeGrafter"/>
</dbReference>
<evidence type="ECO:0000313" key="3">
    <source>
        <dbReference type="Proteomes" id="UP000009881"/>
    </source>
</evidence>
<dbReference type="STRING" id="1238182.C882_1269"/>
<gene>
    <name evidence="2" type="ORF">C882_1269</name>
</gene>
<dbReference type="eggNOG" id="COG1214">
    <property type="taxonomic scope" value="Bacteria"/>
</dbReference>
<protein>
    <submittedName>
        <fullName evidence="2">Putative molecular chaperone</fullName>
    </submittedName>
</protein>
<proteinExistence type="predicted"/>
<evidence type="ECO:0000259" key="1">
    <source>
        <dbReference type="Pfam" id="PF00814"/>
    </source>
</evidence>
<feature type="domain" description="Gcp-like" evidence="1">
    <location>
        <begin position="32"/>
        <end position="127"/>
    </location>
</feature>
<organism evidence="2 3">
    <name type="scientific">Caenispirillum salinarum AK4</name>
    <dbReference type="NCBI Taxonomy" id="1238182"/>
    <lineage>
        <taxon>Bacteria</taxon>
        <taxon>Pseudomonadati</taxon>
        <taxon>Pseudomonadota</taxon>
        <taxon>Alphaproteobacteria</taxon>
        <taxon>Rhodospirillales</taxon>
        <taxon>Novispirillaceae</taxon>
        <taxon>Caenispirillum</taxon>
    </lineage>
</organism>
<dbReference type="InterPro" id="IPR022496">
    <property type="entry name" value="T6A_TsaB"/>
</dbReference>
<dbReference type="InterPro" id="IPR043129">
    <property type="entry name" value="ATPase_NBD"/>
</dbReference>
<accession>K9GSH7</accession>
<reference evidence="2 3" key="1">
    <citation type="journal article" date="2013" name="Genome Announc.">
        <title>Draft Genome Sequence of an Alphaproteobacterium, Caenispirillum salinarum AK4(T), Isolated from a Solar Saltern.</title>
        <authorList>
            <person name="Khatri I."/>
            <person name="Singh A."/>
            <person name="Korpole S."/>
            <person name="Pinnaka A.K."/>
            <person name="Subramanian S."/>
        </authorList>
    </citation>
    <scope>NUCLEOTIDE SEQUENCE [LARGE SCALE GENOMIC DNA]</scope>
    <source>
        <strain evidence="2 3">AK4</strain>
    </source>
</reference>
<dbReference type="AlphaFoldDB" id="K9GSH7"/>
<dbReference type="EMBL" id="ANHY01000018">
    <property type="protein sequence ID" value="EKV27674.1"/>
    <property type="molecule type" value="Genomic_DNA"/>
</dbReference>
<sequence length="224" mass="22767">MLILALDTAMAACSAAVWRDGAPLAARRQPMARGQAEALVPLMQAVMAEAGIDDYAALDRIAVTQGPGSFTGLRVGLATARAVAMAADRPVIGITTTEALAAAVPADLRGDRPVLAVIDSKRADLFLQWFGPDVSPLAPPDSAEPEAVRARLAEQPAVVVGDAVAMLGDLPAGCIDAGPELALPDPAVVAALAAGKPLPDAPPGALYIRPPDATLPVNGGRLRP</sequence>
<comment type="caution">
    <text evidence="2">The sequence shown here is derived from an EMBL/GenBank/DDBJ whole genome shotgun (WGS) entry which is preliminary data.</text>
</comment>
<dbReference type="RefSeq" id="WP_009541925.1">
    <property type="nucleotide sequence ID" value="NZ_ANHY01000018.1"/>
</dbReference>